<keyword evidence="3" id="KW-1185">Reference proteome</keyword>
<dbReference type="RefSeq" id="WP_161566749.1">
    <property type="nucleotide sequence ID" value="NZ_BAAAGF010000002.1"/>
</dbReference>
<reference evidence="2 3" key="1">
    <citation type="journal article" date="2019" name="Int. J. Syst. Evol. Microbiol.">
        <title>The Global Catalogue of Microorganisms (GCM) 10K type strain sequencing project: providing services to taxonomists for standard genome sequencing and annotation.</title>
        <authorList>
            <consortium name="The Broad Institute Genomics Platform"/>
            <consortium name="The Broad Institute Genome Sequencing Center for Infectious Disease"/>
            <person name="Wu L."/>
            <person name="Ma J."/>
        </authorList>
    </citation>
    <scope>NUCLEOTIDE SEQUENCE [LARGE SCALE GENOMIC DNA]</scope>
    <source>
        <strain evidence="2 3">JCM 15976</strain>
    </source>
</reference>
<organism evidence="2 3">
    <name type="scientific">Gaetbulibacter jejuensis</name>
    <dbReference type="NCBI Taxonomy" id="584607"/>
    <lineage>
        <taxon>Bacteria</taxon>
        <taxon>Pseudomonadati</taxon>
        <taxon>Bacteroidota</taxon>
        <taxon>Flavobacteriia</taxon>
        <taxon>Flavobacteriales</taxon>
        <taxon>Flavobacteriaceae</taxon>
        <taxon>Gaetbulibacter</taxon>
    </lineage>
</organism>
<dbReference type="Proteomes" id="UP001500736">
    <property type="component" value="Unassembled WGS sequence"/>
</dbReference>
<feature type="chain" id="PRO_5046258647" evidence="1">
    <location>
        <begin position="20"/>
        <end position="47"/>
    </location>
</feature>
<protein>
    <submittedName>
        <fullName evidence="2">Uncharacterized protein</fullName>
    </submittedName>
</protein>
<evidence type="ECO:0000313" key="3">
    <source>
        <dbReference type="Proteomes" id="UP001500736"/>
    </source>
</evidence>
<evidence type="ECO:0000313" key="2">
    <source>
        <dbReference type="EMBL" id="GAA0742086.1"/>
    </source>
</evidence>
<proteinExistence type="predicted"/>
<gene>
    <name evidence="2" type="ORF">GCM10009431_13730</name>
</gene>
<evidence type="ECO:0000256" key="1">
    <source>
        <dbReference type="SAM" id="SignalP"/>
    </source>
</evidence>
<comment type="caution">
    <text evidence="2">The sequence shown here is derived from an EMBL/GenBank/DDBJ whole genome shotgun (WGS) entry which is preliminary data.</text>
</comment>
<dbReference type="EMBL" id="BAAAGF010000002">
    <property type="protein sequence ID" value="GAA0742086.1"/>
    <property type="molecule type" value="Genomic_DNA"/>
</dbReference>
<accession>A0ABN1JL65</accession>
<sequence>MKKLLLSVAALMFATLLFSQDDSNVENDELTHDTSVVKTEMKITKES</sequence>
<keyword evidence="1" id="KW-0732">Signal</keyword>
<feature type="signal peptide" evidence="1">
    <location>
        <begin position="1"/>
        <end position="19"/>
    </location>
</feature>
<name>A0ABN1JL65_9FLAO</name>